<reference evidence="9 10" key="1">
    <citation type="submission" date="2022-01" db="EMBL/GenBank/DDBJ databases">
        <title>Lysobacter chinensis sp. nov., a bacterium isolated from cow dung compost.</title>
        <authorList>
            <person name="Liu Y."/>
        </authorList>
    </citation>
    <scope>NUCLEOTIDE SEQUENCE [LARGE SCALE GENOMIC DNA]</scope>
    <source>
        <strain evidence="9 10">TLK-CK17</strain>
    </source>
</reference>
<evidence type="ECO:0000256" key="7">
    <source>
        <dbReference type="SAM" id="Phobius"/>
    </source>
</evidence>
<keyword evidence="5 7" id="KW-1133">Transmembrane helix</keyword>
<dbReference type="EMBL" id="JAKJPO010000018">
    <property type="protein sequence ID" value="MCF7223612.1"/>
    <property type="molecule type" value="Genomic_DNA"/>
</dbReference>
<feature type="domain" description="Peptidase M50" evidence="8">
    <location>
        <begin position="82"/>
        <end position="174"/>
    </location>
</feature>
<feature type="transmembrane region" description="Helical" evidence="7">
    <location>
        <begin position="154"/>
        <end position="175"/>
    </location>
</feature>
<accession>A0ABS9HZX2</accession>
<feature type="transmembrane region" description="Helical" evidence="7">
    <location>
        <begin position="63"/>
        <end position="84"/>
    </location>
</feature>
<feature type="transmembrane region" description="Helical" evidence="7">
    <location>
        <begin position="181"/>
        <end position="202"/>
    </location>
</feature>
<evidence type="ECO:0000259" key="8">
    <source>
        <dbReference type="Pfam" id="PF02163"/>
    </source>
</evidence>
<evidence type="ECO:0000256" key="5">
    <source>
        <dbReference type="ARBA" id="ARBA00022989"/>
    </source>
</evidence>
<keyword evidence="4 7" id="KW-0812">Transmembrane</keyword>
<evidence type="ECO:0000256" key="6">
    <source>
        <dbReference type="ARBA" id="ARBA00023136"/>
    </source>
</evidence>
<organism evidence="9 10">
    <name type="scientific">Marilutibacter chinensis</name>
    <dbReference type="NCBI Taxonomy" id="2912247"/>
    <lineage>
        <taxon>Bacteria</taxon>
        <taxon>Pseudomonadati</taxon>
        <taxon>Pseudomonadota</taxon>
        <taxon>Gammaproteobacteria</taxon>
        <taxon>Lysobacterales</taxon>
        <taxon>Lysobacteraceae</taxon>
        <taxon>Marilutibacter</taxon>
    </lineage>
</organism>
<evidence type="ECO:0000313" key="9">
    <source>
        <dbReference type="EMBL" id="MCF7223612.1"/>
    </source>
</evidence>
<keyword evidence="10" id="KW-1185">Reference proteome</keyword>
<dbReference type="InterPro" id="IPR008915">
    <property type="entry name" value="Peptidase_M50"/>
</dbReference>
<evidence type="ECO:0000313" key="10">
    <source>
        <dbReference type="Proteomes" id="UP001430796"/>
    </source>
</evidence>
<gene>
    <name evidence="9" type="ORF">L3V18_17770</name>
</gene>
<reference evidence="9 10" key="3">
    <citation type="submission" date="2022-01" db="EMBL/GenBank/DDBJ databases">
        <authorList>
            <person name="Zhou L.Y."/>
        </authorList>
    </citation>
    <scope>NUCLEOTIDE SEQUENCE [LARGE SCALE GENOMIC DNA]</scope>
    <source>
        <strain evidence="9 10">TLK-CK17</strain>
    </source>
</reference>
<protein>
    <recommendedName>
        <fullName evidence="8">Peptidase M50 domain-containing protein</fullName>
    </recommendedName>
</protein>
<comment type="caution">
    <text evidence="9">The sequence shown here is derived from an EMBL/GenBank/DDBJ whole genome shotgun (WGS) entry which is preliminary data.</text>
</comment>
<reference evidence="10" key="2">
    <citation type="submission" date="2022-01" db="EMBL/GenBank/DDBJ databases">
        <title>Lysobacter chinensis sp. nov., a bacterium isolated from cow dung compost.</title>
        <authorList>
            <person name="Zhou L.Y."/>
        </authorList>
    </citation>
    <scope>NUCLEOTIDE SEQUENCE [LARGE SCALE GENOMIC DNA]</scope>
    <source>
        <strain evidence="10">TLK-CK17</strain>
    </source>
</reference>
<name>A0ABS9HZX2_9GAMM</name>
<comment type="cofactor">
    <cofactor evidence="1">
        <name>Zn(2+)</name>
        <dbReference type="ChEBI" id="CHEBI:29105"/>
    </cofactor>
</comment>
<feature type="transmembrane region" description="Helical" evidence="7">
    <location>
        <begin position="32"/>
        <end position="51"/>
    </location>
</feature>
<evidence type="ECO:0000256" key="1">
    <source>
        <dbReference type="ARBA" id="ARBA00001947"/>
    </source>
</evidence>
<dbReference type="Proteomes" id="UP001430796">
    <property type="component" value="Unassembled WGS sequence"/>
</dbReference>
<comment type="subcellular location">
    <subcellularLocation>
        <location evidence="2">Membrane</location>
        <topology evidence="2">Multi-pass membrane protein</topology>
    </subcellularLocation>
</comment>
<evidence type="ECO:0000256" key="4">
    <source>
        <dbReference type="ARBA" id="ARBA00022692"/>
    </source>
</evidence>
<comment type="similarity">
    <text evidence="3">Belongs to the peptidase M50B family.</text>
</comment>
<evidence type="ECO:0000256" key="3">
    <source>
        <dbReference type="ARBA" id="ARBA00007931"/>
    </source>
</evidence>
<evidence type="ECO:0000256" key="2">
    <source>
        <dbReference type="ARBA" id="ARBA00004141"/>
    </source>
</evidence>
<proteinExistence type="inferred from homology"/>
<dbReference type="Pfam" id="PF02163">
    <property type="entry name" value="Peptidase_M50"/>
    <property type="match status" value="1"/>
</dbReference>
<keyword evidence="6 7" id="KW-0472">Membrane</keyword>
<sequence>MNDTGATTSDAHAAFLPPAAADTGSTRRPGKAGFLVSLFAWMLLGGFVGALGGRLGISPSAWIADWAPTASVPLALLFALLTVWPNIVVHEAGHALGGIARGMHAMAFGVGPLRWERGEHRWRFRRGPWLRGISGFAALLPKGRRGLSRFDQTCFLFGGPLANLATAALALALLTSWMAPVAIASLLLGTALSALFLGVLNLMPFQTQGWQSDGRQLLDLARHSPDAVIRQQIRQLMALTLAGVRPREWPEALIPDPADGISPGLAVNVQMLRLSRAMDRDDAVAAAEAARRATSGFHELPVSVRPHLAMAMAGYAAVMLRDRAVLAAWRPLCEGGLFDLSVFLDWLDAESAALDGDAATARDRISSARAGLDRLPDPVSVMQLTESLDTLQARLAAG</sequence>
<dbReference type="RefSeq" id="WP_237056736.1">
    <property type="nucleotide sequence ID" value="NZ_JAKJPO010000018.1"/>
</dbReference>